<evidence type="ECO:0000313" key="3">
    <source>
        <dbReference type="RefSeq" id="XP_035825901.1"/>
    </source>
</evidence>
<accession>A0ABM1VU09</accession>
<sequence>MPPRQKLNEFDRTRAIAWLQYGVGVREVPRILQLSHLTIIRLRQWFAVTGRLLERRRKGRPKKTTVREDLYIQHQATQKRTSSSSVFRRRLRAATYTTVSSQTIRNCIHDVNLRARRPVRKPTLTQNQRANRQIWCTAHQRLTNAQWTEVLFTDESRFC</sequence>
<gene>
    <name evidence="3" type="primary">LOC118477763</name>
</gene>
<reference evidence="3" key="1">
    <citation type="submission" date="2025-08" db="UniProtKB">
        <authorList>
            <consortium name="RefSeq"/>
        </authorList>
    </citation>
    <scope>IDENTIFICATION</scope>
</reference>
<dbReference type="InterPro" id="IPR009057">
    <property type="entry name" value="Homeodomain-like_sf"/>
</dbReference>
<dbReference type="Pfam" id="PF01498">
    <property type="entry name" value="HTH_Tnp_Tc3_2"/>
    <property type="match status" value="1"/>
</dbReference>
<dbReference type="Proteomes" id="UP000694888">
    <property type="component" value="Unplaced"/>
</dbReference>
<organism evidence="2 3">
    <name type="scientific">Aplysia californica</name>
    <name type="common">California sea hare</name>
    <dbReference type="NCBI Taxonomy" id="6500"/>
    <lineage>
        <taxon>Eukaryota</taxon>
        <taxon>Metazoa</taxon>
        <taxon>Spiralia</taxon>
        <taxon>Lophotrochozoa</taxon>
        <taxon>Mollusca</taxon>
        <taxon>Gastropoda</taxon>
        <taxon>Heterobranchia</taxon>
        <taxon>Euthyneura</taxon>
        <taxon>Tectipleura</taxon>
        <taxon>Aplysiida</taxon>
        <taxon>Aplysioidea</taxon>
        <taxon>Aplysiidae</taxon>
        <taxon>Aplysia</taxon>
    </lineage>
</organism>
<dbReference type="InterPro" id="IPR036397">
    <property type="entry name" value="RNaseH_sf"/>
</dbReference>
<evidence type="ECO:0000259" key="1">
    <source>
        <dbReference type="Pfam" id="PF01498"/>
    </source>
</evidence>
<dbReference type="RefSeq" id="XP_035825901.1">
    <property type="nucleotide sequence ID" value="XM_035970008.1"/>
</dbReference>
<name>A0ABM1VU09_APLCA</name>
<dbReference type="GeneID" id="118477763"/>
<dbReference type="SUPFAM" id="SSF46689">
    <property type="entry name" value="Homeodomain-like"/>
    <property type="match status" value="1"/>
</dbReference>
<dbReference type="Gene3D" id="3.30.420.10">
    <property type="entry name" value="Ribonuclease H-like superfamily/Ribonuclease H"/>
    <property type="match status" value="1"/>
</dbReference>
<protein>
    <submittedName>
        <fullName evidence="3">Uncharacterized protein LOC118477763</fullName>
    </submittedName>
</protein>
<feature type="domain" description="Transposase Tc1-like" evidence="1">
    <location>
        <begin position="71"/>
        <end position="140"/>
    </location>
</feature>
<evidence type="ECO:0000313" key="2">
    <source>
        <dbReference type="Proteomes" id="UP000694888"/>
    </source>
</evidence>
<dbReference type="InterPro" id="IPR002492">
    <property type="entry name" value="Transposase_Tc1-like"/>
</dbReference>
<proteinExistence type="predicted"/>
<keyword evidence="2" id="KW-1185">Reference proteome</keyword>